<sequence length="120" mass="13305">MLGRRGEMGYEEGELELEEGEAASGGGGGGRELVMPDALTCIDERIQNVLGHLRKKFEGEITHMNLGSMYGCHGSFLPTYPRSPLGFPQYRNTADPKNHGSASRSLHVLTEVHFTKFYIY</sequence>
<protein>
    <submittedName>
        <fullName evidence="2">Uncharacterized protein</fullName>
    </submittedName>
</protein>
<accession>A0A3L6DN28</accession>
<feature type="compositionally biased region" description="Acidic residues" evidence="1">
    <location>
        <begin position="9"/>
        <end position="21"/>
    </location>
</feature>
<name>A0A3L6DN28_MAIZE</name>
<dbReference type="PANTHER" id="PTHR46524">
    <property type="entry name" value="CW-TYPE ZINC FINGER"/>
    <property type="match status" value="1"/>
</dbReference>
<dbReference type="EMBL" id="NCVQ01000009">
    <property type="protein sequence ID" value="PWZ10066.1"/>
    <property type="molecule type" value="Genomic_DNA"/>
</dbReference>
<dbReference type="InterPro" id="IPR055300">
    <property type="entry name" value="CWZF3/5/7"/>
</dbReference>
<dbReference type="AlphaFoldDB" id="A0A3L6DN28"/>
<evidence type="ECO:0000256" key="1">
    <source>
        <dbReference type="SAM" id="MobiDB-lite"/>
    </source>
</evidence>
<comment type="caution">
    <text evidence="2">The sequence shown here is derived from an EMBL/GenBank/DDBJ whole genome shotgun (WGS) entry which is preliminary data.</text>
</comment>
<reference evidence="2 3" key="1">
    <citation type="journal article" date="2018" name="Nat. Genet.">
        <title>Extensive intraspecific gene order and gene structural variations between Mo17 and other maize genomes.</title>
        <authorList>
            <person name="Sun S."/>
            <person name="Zhou Y."/>
            <person name="Chen J."/>
            <person name="Shi J."/>
            <person name="Zhao H."/>
            <person name="Zhao H."/>
            <person name="Song W."/>
            <person name="Zhang M."/>
            <person name="Cui Y."/>
            <person name="Dong X."/>
            <person name="Liu H."/>
            <person name="Ma X."/>
            <person name="Jiao Y."/>
            <person name="Wang B."/>
            <person name="Wei X."/>
            <person name="Stein J.C."/>
            <person name="Glaubitz J.C."/>
            <person name="Lu F."/>
            <person name="Yu G."/>
            <person name="Liang C."/>
            <person name="Fengler K."/>
            <person name="Li B."/>
            <person name="Rafalski A."/>
            <person name="Schnable P.S."/>
            <person name="Ware D.H."/>
            <person name="Buckler E.S."/>
            <person name="Lai J."/>
        </authorList>
    </citation>
    <scope>NUCLEOTIDE SEQUENCE [LARGE SCALE GENOMIC DNA]</scope>
    <source>
        <strain evidence="3">cv. Missouri 17</strain>
        <tissue evidence="2">Seedling</tissue>
    </source>
</reference>
<proteinExistence type="predicted"/>
<evidence type="ECO:0000313" key="3">
    <source>
        <dbReference type="Proteomes" id="UP000251960"/>
    </source>
</evidence>
<feature type="region of interest" description="Disordered" evidence="1">
    <location>
        <begin position="1"/>
        <end position="31"/>
    </location>
</feature>
<dbReference type="Proteomes" id="UP000251960">
    <property type="component" value="Chromosome 8"/>
</dbReference>
<dbReference type="PANTHER" id="PTHR46524:SF2">
    <property type="entry name" value="CYSTEINE-TRYPTOPHAN DOMAIN-CONTAINING ZINC FINGER PROTEIN 5"/>
    <property type="match status" value="1"/>
</dbReference>
<gene>
    <name evidence="2" type="ORF">Zm00014a_023334</name>
</gene>
<evidence type="ECO:0000313" key="2">
    <source>
        <dbReference type="EMBL" id="PWZ10066.1"/>
    </source>
</evidence>
<organism evidence="2 3">
    <name type="scientific">Zea mays</name>
    <name type="common">Maize</name>
    <dbReference type="NCBI Taxonomy" id="4577"/>
    <lineage>
        <taxon>Eukaryota</taxon>
        <taxon>Viridiplantae</taxon>
        <taxon>Streptophyta</taxon>
        <taxon>Embryophyta</taxon>
        <taxon>Tracheophyta</taxon>
        <taxon>Spermatophyta</taxon>
        <taxon>Magnoliopsida</taxon>
        <taxon>Liliopsida</taxon>
        <taxon>Poales</taxon>
        <taxon>Poaceae</taxon>
        <taxon>PACMAD clade</taxon>
        <taxon>Panicoideae</taxon>
        <taxon>Andropogonodae</taxon>
        <taxon>Andropogoneae</taxon>
        <taxon>Tripsacinae</taxon>
        <taxon>Zea</taxon>
    </lineage>
</organism>
<dbReference type="ExpressionAtlas" id="A0A3L6DN28">
    <property type="expression patterns" value="baseline and differential"/>
</dbReference>